<dbReference type="InterPro" id="IPR003591">
    <property type="entry name" value="Leu-rich_rpt_typical-subtyp"/>
</dbReference>
<evidence type="ECO:0000256" key="1">
    <source>
        <dbReference type="ARBA" id="ARBA00022614"/>
    </source>
</evidence>
<reference evidence="7" key="1">
    <citation type="journal article" date="2005" name="BMC Biol.">
        <title>The sequence of rice chromosomes 11 and 12, rich in disease resistance genes and recent gene duplications.</title>
        <authorList>
            <consortium name="The rice chromosomes 11 and 12 sequencing consortia"/>
        </authorList>
    </citation>
    <scope>NUCLEOTIDE SEQUENCE [LARGE SCALE GENOMIC DNA]</scope>
</reference>
<gene>
    <name evidence="7" type="ordered locus">LOC_Os11g29000</name>
</gene>
<dbReference type="InterPro" id="IPR036388">
    <property type="entry name" value="WH-like_DNA-bd_sf"/>
</dbReference>
<dbReference type="InterPro" id="IPR042197">
    <property type="entry name" value="Apaf_helical"/>
</dbReference>
<feature type="domain" description="R13L1/DRL21-like LRR repeat region" evidence="6">
    <location>
        <begin position="349"/>
        <end position="477"/>
    </location>
</feature>
<feature type="region of interest" description="Disordered" evidence="4">
    <location>
        <begin position="499"/>
        <end position="553"/>
    </location>
</feature>
<dbReference type="SUPFAM" id="SSF52540">
    <property type="entry name" value="P-loop containing nucleoside triphosphate hydrolases"/>
    <property type="match status" value="1"/>
</dbReference>
<evidence type="ECO:0000256" key="3">
    <source>
        <dbReference type="ARBA" id="ARBA00022821"/>
    </source>
</evidence>
<feature type="compositionally biased region" description="Low complexity" evidence="4">
    <location>
        <begin position="503"/>
        <end position="525"/>
    </location>
</feature>
<name>Q2R4C1_ORYSJ</name>
<proteinExistence type="predicted"/>
<evidence type="ECO:0000259" key="5">
    <source>
        <dbReference type="Pfam" id="PF23559"/>
    </source>
</evidence>
<reference evidence="7" key="2">
    <citation type="submission" date="2005-04" db="EMBL/GenBank/DDBJ databases">
        <authorList>
            <person name="Buell C.R."/>
            <person name="Wing R.A."/>
            <person name="McCombie W.A."/>
            <person name="Ouyang S."/>
        </authorList>
    </citation>
    <scope>NUCLEOTIDE SEQUENCE</scope>
</reference>
<dbReference type="AlphaFoldDB" id="Q2R4C1"/>
<dbReference type="InterPro" id="IPR056789">
    <property type="entry name" value="LRR_R13L1-DRL21"/>
</dbReference>
<organism evidence="7">
    <name type="scientific">Oryza sativa subsp. japonica</name>
    <name type="common">Rice</name>
    <dbReference type="NCBI Taxonomy" id="39947"/>
    <lineage>
        <taxon>Eukaryota</taxon>
        <taxon>Viridiplantae</taxon>
        <taxon>Streptophyta</taxon>
        <taxon>Embryophyta</taxon>
        <taxon>Tracheophyta</taxon>
        <taxon>Spermatophyta</taxon>
        <taxon>Magnoliopsida</taxon>
        <taxon>Liliopsida</taxon>
        <taxon>Poales</taxon>
        <taxon>Poaceae</taxon>
        <taxon>BOP clade</taxon>
        <taxon>Oryzoideae</taxon>
        <taxon>Oryzeae</taxon>
        <taxon>Oryzinae</taxon>
        <taxon>Oryza</taxon>
        <taxon>Oryza sativa</taxon>
    </lineage>
</organism>
<dbReference type="Gene3D" id="1.10.8.430">
    <property type="entry name" value="Helical domain of apoptotic protease-activating factors"/>
    <property type="match status" value="1"/>
</dbReference>
<evidence type="ECO:0000259" key="6">
    <source>
        <dbReference type="Pfam" id="PF25019"/>
    </source>
</evidence>
<dbReference type="SUPFAM" id="SSF52058">
    <property type="entry name" value="L domain-like"/>
    <property type="match status" value="2"/>
</dbReference>
<dbReference type="EMBL" id="DP000010">
    <property type="protein sequence ID" value="ABA93629.2"/>
    <property type="molecule type" value="Genomic_DNA"/>
</dbReference>
<dbReference type="HOGENOM" id="CLU_094739_0_0_1"/>
<keyword evidence="1" id="KW-0433">Leucine-rich repeat</keyword>
<dbReference type="PANTHER" id="PTHR47186:SF49">
    <property type="entry name" value="NB-ARC DOMAIN-CONTAINING PROTEIN"/>
    <property type="match status" value="1"/>
</dbReference>
<dbReference type="Pfam" id="PF23559">
    <property type="entry name" value="WHD_DRP"/>
    <property type="match status" value="1"/>
</dbReference>
<protein>
    <submittedName>
        <fullName evidence="7">Leucine Rich Repeat family protein</fullName>
    </submittedName>
</protein>
<dbReference type="Gene3D" id="3.80.10.10">
    <property type="entry name" value="Ribonuclease Inhibitor"/>
    <property type="match status" value="2"/>
</dbReference>
<feature type="domain" description="Disease resistance protein winged helix" evidence="5">
    <location>
        <begin position="89"/>
        <end position="158"/>
    </location>
</feature>
<reference evidence="7" key="3">
    <citation type="submission" date="2006-01" db="EMBL/GenBank/DDBJ databases">
        <authorList>
            <person name="Buell R."/>
        </authorList>
    </citation>
    <scope>NUCLEOTIDE SEQUENCE</scope>
</reference>
<keyword evidence="3" id="KW-0611">Plant defense</keyword>
<dbReference type="GO" id="GO:0043531">
    <property type="term" value="F:ADP binding"/>
    <property type="evidence" value="ECO:0007669"/>
    <property type="project" value="InterPro"/>
</dbReference>
<evidence type="ECO:0000256" key="2">
    <source>
        <dbReference type="ARBA" id="ARBA00022737"/>
    </source>
</evidence>
<dbReference type="InterPro" id="IPR032675">
    <property type="entry name" value="LRR_dom_sf"/>
</dbReference>
<dbReference type="Gene3D" id="1.10.10.10">
    <property type="entry name" value="Winged helix-like DNA-binding domain superfamily/Winged helix DNA-binding domain"/>
    <property type="match status" value="1"/>
</dbReference>
<keyword evidence="2" id="KW-0677">Repeat</keyword>
<dbReference type="SMART" id="SM00369">
    <property type="entry name" value="LRR_TYP"/>
    <property type="match status" value="3"/>
</dbReference>
<dbReference type="InterPro" id="IPR058922">
    <property type="entry name" value="WHD_DRP"/>
</dbReference>
<sequence>MRKTGQDENERLKEVKEKIIAKCNGSPLAIIMLAGRLLVNRNRSANEWEMLLEYAAEPTDHGDIDSIFHLCYAVLSFPLKQCFLYHSLIPKDHVISCDKVVQMWIAEGFVGADATSELPEVLGMKYYKELVARHLLEPVDEYDGQGHYKMDNLVHTFAKNVVESESLVVEEGEENPEPFDVEEGHIRRSWAAKEKIEWKAPKELHSLRTLIIIGNVIVQASTGRTLSSLSRLRTLHVNKNEHVHILLDSLHHMKHLRYLDLSYTDALALPNDIGEMKFLQYICLQGCKKLVKLPKSIVELHKLRYLNISETKIKSIPEEGFGGLKNMVSLHGFPSQMMESVIAKDWCSLGELKYMSQLMHLALEGLENCASGSMASLAKIDDKKNLASLRLSCTSRLSVNGEVDKETVEEVFDQLCPPPKLQELNIKGFFGARLPRWLIFTNLAELRVLKLDNLVCCNQLPSTLWQLPCLEYLYIKHTLNVKHIGHGFLLQSSIPGPRETDVAATTPTAATSATAATAATTTTTTIGGGSTHNRGPYHRLSGAGSVGSGEEGEIVAESATEDAATTTGSSNAIGFPKLKKLVMYGMMKWKEWEWEDQVEAMPKLENMHISWCLLNQLPPGLASQARSLRILVVDNVKNLISIDGFCSVVQLHVSSNFKLERISDLPKMESLTVSRCPKLNILQRLPALQSMELNDQEMERLPDCLRDLPAKLRHLRITCNLDLLTLISRGKGTPEWEKIKHIQQVNACTDAEDDKTDKRFVFYKRDSDSTETNIEPSPSTSQVGGRFSYFFFIFCSSFYNYKVHSNMVRRSYEYMGQLQVENAMGILKGANLHPEVLAEDPRLGDRKDG</sequence>
<dbReference type="InterPro" id="IPR027417">
    <property type="entry name" value="P-loop_NTPase"/>
</dbReference>
<evidence type="ECO:0000256" key="4">
    <source>
        <dbReference type="SAM" id="MobiDB-lite"/>
    </source>
</evidence>
<accession>Q2R4C1</accession>
<evidence type="ECO:0000313" key="7">
    <source>
        <dbReference type="EMBL" id="ABA93629.2"/>
    </source>
</evidence>
<dbReference type="GO" id="GO:0006952">
    <property type="term" value="P:defense response"/>
    <property type="evidence" value="ECO:0007669"/>
    <property type="project" value="UniProtKB-KW"/>
</dbReference>
<dbReference type="Pfam" id="PF25019">
    <property type="entry name" value="LRR_R13L1-DRL21"/>
    <property type="match status" value="1"/>
</dbReference>
<dbReference type="PANTHER" id="PTHR47186">
    <property type="entry name" value="LEUCINE-RICH REPEAT-CONTAINING PROTEIN 57"/>
    <property type="match status" value="1"/>
</dbReference>